<dbReference type="EMBL" id="VYZD01002662">
    <property type="protein sequence ID" value="NWR95339.1"/>
    <property type="molecule type" value="Genomic_DNA"/>
</dbReference>
<evidence type="ECO:0000259" key="3">
    <source>
        <dbReference type="SMART" id="SM00322"/>
    </source>
</evidence>
<reference evidence="4 5" key="1">
    <citation type="submission" date="2019-09" db="EMBL/GenBank/DDBJ databases">
        <title>Bird 10,000 Genomes (B10K) Project - Family phase.</title>
        <authorList>
            <person name="Zhang G."/>
        </authorList>
    </citation>
    <scope>NUCLEOTIDE SEQUENCE [LARGE SCALE GENOMIC DNA]</scope>
    <source>
        <strain evidence="4">B10K-DU-003-06</strain>
    </source>
</reference>
<protein>
    <submittedName>
        <fullName evidence="4">MEX3C ligase</fullName>
    </submittedName>
</protein>
<keyword evidence="5" id="KW-1185">Reference proteome</keyword>
<dbReference type="Pfam" id="PF00013">
    <property type="entry name" value="KH_1"/>
    <property type="match status" value="2"/>
</dbReference>
<dbReference type="InterPro" id="IPR047227">
    <property type="entry name" value="MEX3"/>
</dbReference>
<organism evidence="4 5">
    <name type="scientific">Furnarius figulus</name>
    <dbReference type="NCBI Taxonomy" id="463165"/>
    <lineage>
        <taxon>Eukaryota</taxon>
        <taxon>Metazoa</taxon>
        <taxon>Chordata</taxon>
        <taxon>Craniata</taxon>
        <taxon>Vertebrata</taxon>
        <taxon>Euteleostomi</taxon>
        <taxon>Archelosauria</taxon>
        <taxon>Archosauria</taxon>
        <taxon>Dinosauria</taxon>
        <taxon>Saurischia</taxon>
        <taxon>Theropoda</taxon>
        <taxon>Coelurosauria</taxon>
        <taxon>Aves</taxon>
        <taxon>Neognathae</taxon>
        <taxon>Neoaves</taxon>
        <taxon>Telluraves</taxon>
        <taxon>Australaves</taxon>
        <taxon>Passeriformes</taxon>
        <taxon>Furnariidae</taxon>
        <taxon>Furnarius</taxon>
    </lineage>
</organism>
<proteinExistence type="predicted"/>
<dbReference type="PROSITE" id="PS50084">
    <property type="entry name" value="KH_TYPE_1"/>
    <property type="match status" value="1"/>
</dbReference>
<dbReference type="Proteomes" id="UP000529852">
    <property type="component" value="Unassembled WGS sequence"/>
</dbReference>
<feature type="region of interest" description="Disordered" evidence="2">
    <location>
        <begin position="163"/>
        <end position="202"/>
    </location>
</feature>
<accession>A0A7K5BHV8</accession>
<sequence length="372" mass="38668">GCKIKALRAKTNTYIKTPLRGEQPVFVVTGRPEDVAVARREILSAAEHLSLLRAWRGRASSAGSTPCTPSLPGHTALQLRVPHGVVGLVVGPRGATVKRIQQHTHTYIVTPSRSQEPVFEVWGTPENARRARREIEAHIALRTGSHVLLGHSTDLHCKDTPGTLQGTPTAWTDHSPAPPARPGAVAGQLADPSPTSPFGTGGFWFGEALPSVGTEELGDPTLYDSLPTPPQAIWSPLEPLSPLSCFGGSDPSPPKPPCQGSQPPTPRLSPTFPDSLGQLPLSRRAQGDPWGASPTVGLPLCTPAFSTGTDSCSSSNGGSACSSPPQSQGCVLCLDSEGAAPRVPCTPCAGGVCAHSTPACPLCRAALAQAIH</sequence>
<dbReference type="AlphaFoldDB" id="A0A7K5BHV8"/>
<dbReference type="Gene3D" id="3.30.1370.10">
    <property type="entry name" value="K Homology domain, type 1"/>
    <property type="match status" value="2"/>
</dbReference>
<evidence type="ECO:0000313" key="4">
    <source>
        <dbReference type="EMBL" id="NWR95339.1"/>
    </source>
</evidence>
<evidence type="ECO:0000256" key="2">
    <source>
        <dbReference type="SAM" id="MobiDB-lite"/>
    </source>
</evidence>
<evidence type="ECO:0000313" key="5">
    <source>
        <dbReference type="Proteomes" id="UP000529852"/>
    </source>
</evidence>
<feature type="non-terminal residue" evidence="4">
    <location>
        <position position="372"/>
    </location>
</feature>
<feature type="domain" description="K Homology" evidence="3">
    <location>
        <begin position="73"/>
        <end position="140"/>
    </location>
</feature>
<feature type="domain" description="K Homology" evidence="3">
    <location>
        <begin position="1"/>
        <end position="47"/>
    </location>
</feature>
<evidence type="ECO:0000256" key="1">
    <source>
        <dbReference type="PROSITE-ProRule" id="PRU00117"/>
    </source>
</evidence>
<comment type="caution">
    <text evidence="4">The sequence shown here is derived from an EMBL/GenBank/DDBJ whole genome shotgun (WGS) entry which is preliminary data.</text>
</comment>
<dbReference type="GO" id="GO:0003723">
    <property type="term" value="F:RNA binding"/>
    <property type="evidence" value="ECO:0007669"/>
    <property type="project" value="UniProtKB-UniRule"/>
</dbReference>
<keyword evidence="1" id="KW-0694">RNA-binding</keyword>
<dbReference type="InterPro" id="IPR004087">
    <property type="entry name" value="KH_dom"/>
</dbReference>
<gene>
    <name evidence="4" type="primary">Mex3c</name>
    <name evidence="4" type="ORF">FURFIG_R03011</name>
</gene>
<dbReference type="CDD" id="cd22424">
    <property type="entry name" value="KH-I_MEX3_rpt2"/>
    <property type="match status" value="1"/>
</dbReference>
<feature type="compositionally biased region" description="Pro residues" evidence="2">
    <location>
        <begin position="251"/>
        <end position="267"/>
    </location>
</feature>
<keyword evidence="4" id="KW-0436">Ligase</keyword>
<feature type="non-terminal residue" evidence="4">
    <location>
        <position position="1"/>
    </location>
</feature>
<feature type="compositionally biased region" description="Polar residues" evidence="2">
    <location>
        <begin position="163"/>
        <end position="172"/>
    </location>
</feature>
<feature type="region of interest" description="Disordered" evidence="2">
    <location>
        <begin position="220"/>
        <end position="289"/>
    </location>
</feature>
<dbReference type="FunFam" id="3.30.1370.10:FF:000012">
    <property type="entry name" value="Mex-3 RNA-binding family member D"/>
    <property type="match status" value="1"/>
</dbReference>
<dbReference type="SUPFAM" id="SSF54791">
    <property type="entry name" value="Eukaryotic type KH-domain (KH-domain type I)"/>
    <property type="match status" value="2"/>
</dbReference>
<dbReference type="InterPro" id="IPR004088">
    <property type="entry name" value="KH_dom_type_1"/>
</dbReference>
<dbReference type="InterPro" id="IPR047226">
    <property type="entry name" value="KH-I_MEX3_rpt2"/>
</dbReference>
<dbReference type="InterPro" id="IPR036612">
    <property type="entry name" value="KH_dom_type_1_sf"/>
</dbReference>
<dbReference type="PANTHER" id="PTHR23285:SF8">
    <property type="entry name" value="RNA-BINDING E3 UBIQUITIN-PROTEIN LIGASE MEX3C"/>
    <property type="match status" value="1"/>
</dbReference>
<dbReference type="GO" id="GO:0016874">
    <property type="term" value="F:ligase activity"/>
    <property type="evidence" value="ECO:0007669"/>
    <property type="project" value="UniProtKB-KW"/>
</dbReference>
<dbReference type="PANTHER" id="PTHR23285">
    <property type="entry name" value="RING FINGER AND KH DOMAIN CONTAINING PROTEIN 1"/>
    <property type="match status" value="1"/>
</dbReference>
<name>A0A7K5BHV8_9FURN</name>
<dbReference type="SMART" id="SM00322">
    <property type="entry name" value="KH"/>
    <property type="match status" value="2"/>
</dbReference>